<accession>A0A7M7QXD9</accession>
<evidence type="ECO:0000313" key="1">
    <source>
        <dbReference type="EnsemblMetazoa" id="XP_032456095"/>
    </source>
</evidence>
<keyword evidence="2" id="KW-1185">Reference proteome</keyword>
<evidence type="ECO:0000313" key="2">
    <source>
        <dbReference type="Proteomes" id="UP000002358"/>
    </source>
</evidence>
<organism evidence="1 2">
    <name type="scientific">Nasonia vitripennis</name>
    <name type="common">Parasitic wasp</name>
    <dbReference type="NCBI Taxonomy" id="7425"/>
    <lineage>
        <taxon>Eukaryota</taxon>
        <taxon>Metazoa</taxon>
        <taxon>Ecdysozoa</taxon>
        <taxon>Arthropoda</taxon>
        <taxon>Hexapoda</taxon>
        <taxon>Insecta</taxon>
        <taxon>Pterygota</taxon>
        <taxon>Neoptera</taxon>
        <taxon>Endopterygota</taxon>
        <taxon>Hymenoptera</taxon>
        <taxon>Apocrita</taxon>
        <taxon>Proctotrupomorpha</taxon>
        <taxon>Chalcidoidea</taxon>
        <taxon>Pteromalidae</taxon>
        <taxon>Pteromalinae</taxon>
        <taxon>Nasonia</taxon>
    </lineage>
</organism>
<reference evidence="1" key="1">
    <citation type="submission" date="2021-01" db="UniProtKB">
        <authorList>
            <consortium name="EnsemblMetazoa"/>
        </authorList>
    </citation>
    <scope>IDENTIFICATION</scope>
</reference>
<dbReference type="EnsemblMetazoa" id="XM_032600204">
    <property type="protein sequence ID" value="XP_032456095"/>
    <property type="gene ID" value="LOC100678394"/>
</dbReference>
<sequence>MKKMDSVTNENRKSANELINPKDRLLKNIKLSDLASKFEYALDRVEELELHHLIEPIKSTAEKLRQLEEVKEKLACDYYDDYPCANKNCCNAINVSPTANKEPLKANQTGIISSKNEPIGSYPSDDSCKCYNADGVRSCHCGSEETVKESCGKKLISTLGSKNIEKTRGGKCNPCKCSLDESGKKMKTLDCKLAARARKRRRYEELRLKSNEASRPLTADAKIPTVPDIDDNEDVIVERRISNSRFNIQTNLNNMSLSINKENTVINHKAYMKVKEKNQATFCNLSSESSTEEYESDCSSEEFCCGKNFVNEAYSSSFNEEPTLRCLAQKDGFWRSDADLGSCGCGRQVDKGENKSPYCPCGCGDVMDLPVDECVQRSLCQCENCGKEIATSWPSAGNTEKPVSLDGSIARQQVERALEIEKLPRDGCVIPYADIRMYIEDLEAQCREKDNIITELTQARGSTRPPTYIT</sequence>
<dbReference type="EnsemblMetazoa" id="XM_031928739">
    <property type="protein sequence ID" value="XP_031784599"/>
    <property type="gene ID" value="LOC100678394"/>
</dbReference>
<name>A0A7M7QXD9_NASVI</name>
<dbReference type="EnsemblMetazoa" id="XM_032600203">
    <property type="protein sequence ID" value="XP_032456094"/>
    <property type="gene ID" value="LOC100678394"/>
</dbReference>
<dbReference type="AlphaFoldDB" id="A0A7M7QXD9"/>
<dbReference type="InParanoid" id="A0A7M7QXD9"/>
<dbReference type="RefSeq" id="XP_032456095.1">
    <property type="nucleotide sequence ID" value="XM_032600204.1"/>
</dbReference>
<dbReference type="SMR" id="A0A7M7QXD9"/>
<proteinExistence type="predicted"/>
<dbReference type="RefSeq" id="XP_031784599.1">
    <property type="nucleotide sequence ID" value="XM_031928739.2"/>
</dbReference>
<dbReference type="KEGG" id="nvi:100678394"/>
<protein>
    <submittedName>
        <fullName evidence="1">Uncharacterized protein</fullName>
    </submittedName>
</protein>
<dbReference type="RefSeq" id="XP_032456094.1">
    <property type="nucleotide sequence ID" value="XM_032600203.1"/>
</dbReference>
<dbReference type="Proteomes" id="UP000002358">
    <property type="component" value="Chromosome 1"/>
</dbReference>
<dbReference type="GeneID" id="100678394"/>